<keyword evidence="2" id="KW-1185">Reference proteome</keyword>
<protein>
    <submittedName>
        <fullName evidence="1">Uncharacterized protein</fullName>
    </submittedName>
</protein>
<accession>A0A2Z2NWS9</accession>
<sequence>MSPENIAELERGGQWGLAKVAELNGLPGPAHLLELENEIELTGDQLNEIQILHDEMREQAIENGKRLIMLEGELEARFQHDLPTETDLKTMLIAIEKNALSCVSFICLHISKPLTY</sequence>
<dbReference type="EMBL" id="CP018632">
    <property type="protein sequence ID" value="ASJ73300.1"/>
    <property type="molecule type" value="Genomic_DNA"/>
</dbReference>
<dbReference type="AlphaFoldDB" id="A0A2Z2NWS9"/>
<reference evidence="1 2" key="1">
    <citation type="submission" date="2016-12" db="EMBL/GenBank/DDBJ databases">
        <authorList>
            <person name="Song W.-J."/>
            <person name="Kurnit D.M."/>
        </authorList>
    </citation>
    <scope>NUCLEOTIDE SEQUENCE [LARGE SCALE GENOMIC DNA]</scope>
    <source>
        <strain evidence="1 2">IMCC3135</strain>
    </source>
</reference>
<evidence type="ECO:0000313" key="2">
    <source>
        <dbReference type="Proteomes" id="UP000250079"/>
    </source>
</evidence>
<proteinExistence type="predicted"/>
<gene>
    <name evidence="1" type="ORF">IMCC3135_16090</name>
</gene>
<organism evidence="1 2">
    <name type="scientific">Granulosicoccus antarcticus IMCC3135</name>
    <dbReference type="NCBI Taxonomy" id="1192854"/>
    <lineage>
        <taxon>Bacteria</taxon>
        <taxon>Pseudomonadati</taxon>
        <taxon>Pseudomonadota</taxon>
        <taxon>Gammaproteobacteria</taxon>
        <taxon>Chromatiales</taxon>
        <taxon>Granulosicoccaceae</taxon>
        <taxon>Granulosicoccus</taxon>
    </lineage>
</organism>
<evidence type="ECO:0000313" key="1">
    <source>
        <dbReference type="EMBL" id="ASJ73300.1"/>
    </source>
</evidence>
<dbReference type="Proteomes" id="UP000250079">
    <property type="component" value="Chromosome"/>
</dbReference>
<dbReference type="KEGG" id="gai:IMCC3135_16090"/>
<dbReference type="RefSeq" id="WP_088918517.1">
    <property type="nucleotide sequence ID" value="NZ_CP018632.1"/>
</dbReference>
<dbReference type="OrthoDB" id="7353511at2"/>
<name>A0A2Z2NWS9_9GAMM</name>